<dbReference type="OrthoDB" id="9799872at2"/>
<sequence length="258" mass="28038">MNAASINAEQGDPRPRYPDITDALFWDAYFAWRDASLLSVERFHALYLALRHITTTGVPGALLECGVYRGGSACFCAAVLGQLNQPGQPSQSGQTDHTERDLFWCDTFRGFPDGVEEASITGETLQAFPKDDVLPSAMANFARTGYPARRLHVLRGPVQDTIPEGPLPENIALLHLDTDDAASVLHELTHLYPRLSPGGVLCIDDYGHFPGVGRAVDAYFADLARAGGTPPLLTRTDYTGRMGVKPAPERAPKPLPRP</sequence>
<dbReference type="eggNOG" id="COG4122">
    <property type="taxonomic scope" value="Bacteria"/>
</dbReference>
<dbReference type="GO" id="GO:0008168">
    <property type="term" value="F:methyltransferase activity"/>
    <property type="evidence" value="ECO:0007669"/>
    <property type="project" value="UniProtKB-KW"/>
</dbReference>
<proteinExistence type="predicted"/>
<dbReference type="KEGG" id="dvm:DvMF_1835"/>
<organism evidence="2">
    <name type="scientific">Nitratidesulfovibrio vulgaris (strain DSM 19637 / Miyazaki F)</name>
    <name type="common">Desulfovibrio vulgaris</name>
    <dbReference type="NCBI Taxonomy" id="883"/>
    <lineage>
        <taxon>Bacteria</taxon>
        <taxon>Pseudomonadati</taxon>
        <taxon>Thermodesulfobacteriota</taxon>
        <taxon>Desulfovibrionia</taxon>
        <taxon>Desulfovibrionales</taxon>
        <taxon>Desulfovibrionaceae</taxon>
        <taxon>Nitratidesulfovibrio</taxon>
    </lineage>
</organism>
<evidence type="ECO:0000256" key="1">
    <source>
        <dbReference type="SAM" id="MobiDB-lite"/>
    </source>
</evidence>
<feature type="region of interest" description="Disordered" evidence="1">
    <location>
        <begin position="234"/>
        <end position="258"/>
    </location>
</feature>
<dbReference type="PANTHER" id="PTHR40036:SF1">
    <property type="entry name" value="MACROCIN O-METHYLTRANSFERASE"/>
    <property type="match status" value="1"/>
</dbReference>
<name>B8DMD5_NITV9</name>
<protein>
    <submittedName>
        <fullName evidence="2">Putative methyltransferase</fullName>
    </submittedName>
</protein>
<dbReference type="Pfam" id="PF05711">
    <property type="entry name" value="TylF"/>
    <property type="match status" value="1"/>
</dbReference>
<reference evidence="2" key="1">
    <citation type="submission" date="2008-10" db="EMBL/GenBank/DDBJ databases">
        <title>Complete sequence of Desulfovibrio vulgaris str. 'Miyazaki F'.</title>
        <authorList>
            <person name="Lucas S."/>
            <person name="Copeland A."/>
            <person name="Lapidus A."/>
            <person name="Glavina del Rio T."/>
            <person name="Dalin E."/>
            <person name="Tice H."/>
            <person name="Bruce D."/>
            <person name="Goodwin L."/>
            <person name="Pitluck S."/>
            <person name="Sims D."/>
            <person name="Brettin T."/>
            <person name="Detter J.C."/>
            <person name="Han C."/>
            <person name="Larimer F."/>
            <person name="Land M."/>
            <person name="Hauser L."/>
            <person name="Kyrpides N."/>
            <person name="Mikhailova N."/>
            <person name="Hazen T.C."/>
            <person name="Richardson P."/>
        </authorList>
    </citation>
    <scope>NUCLEOTIDE SEQUENCE</scope>
    <source>
        <strain evidence="2">Miyazaki F</strain>
    </source>
</reference>
<dbReference type="PANTHER" id="PTHR40036">
    <property type="entry name" value="MACROCIN O-METHYLTRANSFERASE"/>
    <property type="match status" value="1"/>
</dbReference>
<keyword evidence="2" id="KW-0808">Transferase</keyword>
<dbReference type="InterPro" id="IPR008884">
    <property type="entry name" value="TylF_MeTrfase"/>
</dbReference>
<dbReference type="HOGENOM" id="CLU_062821_0_1_7"/>
<dbReference type="STRING" id="883.DvMF_1835"/>
<keyword evidence="2" id="KW-0489">Methyltransferase</keyword>
<dbReference type="SUPFAM" id="SSF53335">
    <property type="entry name" value="S-adenosyl-L-methionine-dependent methyltransferases"/>
    <property type="match status" value="1"/>
</dbReference>
<dbReference type="Gene3D" id="3.40.50.150">
    <property type="entry name" value="Vaccinia Virus protein VP39"/>
    <property type="match status" value="1"/>
</dbReference>
<dbReference type="InterPro" id="IPR029063">
    <property type="entry name" value="SAM-dependent_MTases_sf"/>
</dbReference>
<dbReference type="EMBL" id="CP001197">
    <property type="protein sequence ID" value="ACL08779.1"/>
    <property type="molecule type" value="Genomic_DNA"/>
</dbReference>
<evidence type="ECO:0000313" key="2">
    <source>
        <dbReference type="EMBL" id="ACL08779.1"/>
    </source>
</evidence>
<gene>
    <name evidence="2" type="ordered locus">DvMF_1835</name>
</gene>
<dbReference type="GO" id="GO:0032259">
    <property type="term" value="P:methylation"/>
    <property type="evidence" value="ECO:0007669"/>
    <property type="project" value="UniProtKB-KW"/>
</dbReference>
<accession>B8DMD5</accession>
<dbReference type="AlphaFoldDB" id="B8DMD5"/>